<evidence type="ECO:0000256" key="2">
    <source>
        <dbReference type="ARBA" id="ARBA00022980"/>
    </source>
</evidence>
<dbReference type="GO" id="GO:0006412">
    <property type="term" value="P:translation"/>
    <property type="evidence" value="ECO:0007669"/>
    <property type="project" value="UniProtKB-UniRule"/>
</dbReference>
<dbReference type="PANTHER" id="PTHR12934:SF11">
    <property type="entry name" value="LARGE RIBOSOMAL SUBUNIT PROTEIN UL15M"/>
    <property type="match status" value="1"/>
</dbReference>
<dbReference type="InterPro" id="IPR036227">
    <property type="entry name" value="Ribosomal_uL15/eL18_sf"/>
</dbReference>
<dbReference type="Proteomes" id="UP000563906">
    <property type="component" value="Unassembled WGS sequence"/>
</dbReference>
<organism evidence="8 9">
    <name type="scientific">Tenacibaculum pelagium</name>
    <dbReference type="NCBI Taxonomy" id="2759527"/>
    <lineage>
        <taxon>Bacteria</taxon>
        <taxon>Pseudomonadati</taxon>
        <taxon>Bacteroidota</taxon>
        <taxon>Flavobacteriia</taxon>
        <taxon>Flavobacteriales</taxon>
        <taxon>Flavobacteriaceae</taxon>
        <taxon>Tenacibaculum</taxon>
    </lineage>
</organism>
<comment type="caution">
    <text evidence="8">The sequence shown here is derived from an EMBL/GenBank/DDBJ whole genome shotgun (WGS) entry which is preliminary data.</text>
</comment>
<dbReference type="GO" id="GO:0022625">
    <property type="term" value="C:cytosolic large ribosomal subunit"/>
    <property type="evidence" value="ECO:0007669"/>
    <property type="project" value="TreeGrafter"/>
</dbReference>
<keyword evidence="4" id="KW-0699">rRNA-binding</keyword>
<feature type="compositionally biased region" description="Polar residues" evidence="6">
    <location>
        <begin position="33"/>
        <end position="43"/>
    </location>
</feature>
<dbReference type="InterPro" id="IPR030878">
    <property type="entry name" value="Ribosomal_uL15"/>
</dbReference>
<proteinExistence type="inferred from homology"/>
<reference evidence="8 9" key="1">
    <citation type="submission" date="2020-07" db="EMBL/GenBank/DDBJ databases">
        <title>Bacterium isolated from marine sediment.</title>
        <authorList>
            <person name="Shang D."/>
            <person name="Du Z.-J."/>
        </authorList>
    </citation>
    <scope>NUCLEOTIDE SEQUENCE [LARGE SCALE GENOMIC DNA]</scope>
    <source>
        <strain evidence="8 9">S7007</strain>
    </source>
</reference>
<dbReference type="InterPro" id="IPR005749">
    <property type="entry name" value="Ribosomal_uL15_bac-type"/>
</dbReference>
<dbReference type="InterPro" id="IPR001196">
    <property type="entry name" value="Ribosomal_uL15_CS"/>
</dbReference>
<keyword evidence="9" id="KW-1185">Reference proteome</keyword>
<dbReference type="PROSITE" id="PS00475">
    <property type="entry name" value="RIBOSOMAL_L15"/>
    <property type="match status" value="1"/>
</dbReference>
<dbReference type="SUPFAM" id="SSF52080">
    <property type="entry name" value="Ribosomal proteins L15p and L18e"/>
    <property type="match status" value="1"/>
</dbReference>
<dbReference type="HAMAP" id="MF_01341">
    <property type="entry name" value="Ribosomal_uL15"/>
    <property type="match status" value="1"/>
</dbReference>
<dbReference type="EMBL" id="JACGLS010000001">
    <property type="protein sequence ID" value="MBA6155569.1"/>
    <property type="molecule type" value="Genomic_DNA"/>
</dbReference>
<evidence type="ECO:0000256" key="1">
    <source>
        <dbReference type="ARBA" id="ARBA00007320"/>
    </source>
</evidence>
<dbReference type="GO" id="GO:0019843">
    <property type="term" value="F:rRNA binding"/>
    <property type="evidence" value="ECO:0007669"/>
    <property type="project" value="UniProtKB-UniRule"/>
</dbReference>
<evidence type="ECO:0000256" key="6">
    <source>
        <dbReference type="SAM" id="MobiDB-lite"/>
    </source>
</evidence>
<dbReference type="Pfam" id="PF00828">
    <property type="entry name" value="Ribosomal_L27A"/>
    <property type="match status" value="1"/>
</dbReference>
<comment type="subunit">
    <text evidence="4">Part of the 50S ribosomal subunit.</text>
</comment>
<keyword evidence="4" id="KW-0694">RNA-binding</keyword>
<evidence type="ECO:0000256" key="5">
    <source>
        <dbReference type="RuleBase" id="RU003888"/>
    </source>
</evidence>
<protein>
    <recommendedName>
        <fullName evidence="4">Large ribosomal subunit protein uL15</fullName>
    </recommendedName>
</protein>
<dbReference type="PANTHER" id="PTHR12934">
    <property type="entry name" value="50S RIBOSOMAL PROTEIN L15"/>
    <property type="match status" value="1"/>
</dbReference>
<feature type="region of interest" description="Disordered" evidence="6">
    <location>
        <begin position="1"/>
        <end position="49"/>
    </location>
</feature>
<evidence type="ECO:0000313" key="8">
    <source>
        <dbReference type="EMBL" id="MBA6155569.1"/>
    </source>
</evidence>
<dbReference type="GO" id="GO:0003735">
    <property type="term" value="F:structural constituent of ribosome"/>
    <property type="evidence" value="ECO:0007669"/>
    <property type="project" value="InterPro"/>
</dbReference>
<comment type="function">
    <text evidence="4">Binds to the 23S rRNA.</text>
</comment>
<dbReference type="AlphaFoldDB" id="A0A839AMZ9"/>
<accession>A0A839AMZ9</accession>
<dbReference type="RefSeq" id="WP_182124060.1">
    <property type="nucleotide sequence ID" value="NZ_JACGLS010000001.1"/>
</dbReference>
<evidence type="ECO:0000256" key="4">
    <source>
        <dbReference type="HAMAP-Rule" id="MF_01341"/>
    </source>
</evidence>
<evidence type="ECO:0000256" key="3">
    <source>
        <dbReference type="ARBA" id="ARBA00023274"/>
    </source>
</evidence>
<evidence type="ECO:0000313" key="9">
    <source>
        <dbReference type="Proteomes" id="UP000563906"/>
    </source>
</evidence>
<dbReference type="Gene3D" id="3.100.10.10">
    <property type="match status" value="1"/>
</dbReference>
<feature type="domain" description="Large ribosomal subunit protein uL15/eL18" evidence="7">
    <location>
        <begin position="77"/>
        <end position="147"/>
    </location>
</feature>
<gene>
    <name evidence="4 8" type="primary">rplO</name>
    <name evidence="8" type="ORF">H3Z83_03405</name>
</gene>
<keyword evidence="2 4" id="KW-0689">Ribosomal protein</keyword>
<evidence type="ECO:0000259" key="7">
    <source>
        <dbReference type="Pfam" id="PF00828"/>
    </source>
</evidence>
<dbReference type="InterPro" id="IPR021131">
    <property type="entry name" value="Ribosomal_uL15/eL18"/>
</dbReference>
<sequence>MSLHNLKPAEGSVKKVKRIARGEGSGKGGTATRGHNGQKSRSGYSRKIGFEGGQMPLQRRVPKFGFTNINRKEYVGVNLDKLQGLVDNGTITDTVNLDVLIENRLVRKNDLVKILGGGELKAKLNVTVHKFTATAKAAIEAAGGEAVSL</sequence>
<name>A0A839AMZ9_9FLAO</name>
<dbReference type="NCBIfam" id="TIGR01071">
    <property type="entry name" value="rplO_bact"/>
    <property type="match status" value="1"/>
</dbReference>
<keyword evidence="3 4" id="KW-0687">Ribonucleoprotein</keyword>
<comment type="similarity">
    <text evidence="1 4 5">Belongs to the universal ribosomal protein uL15 family.</text>
</comment>